<accession>A0ABZ0ZVA6</accession>
<evidence type="ECO:0000313" key="16">
    <source>
        <dbReference type="Proteomes" id="UP001327225"/>
    </source>
</evidence>
<keyword evidence="5 13" id="KW-0812">Transmembrane</keyword>
<feature type="domain" description="PLD phosphodiesterase" evidence="14">
    <location>
        <begin position="244"/>
        <end position="271"/>
    </location>
</feature>
<evidence type="ECO:0000256" key="3">
    <source>
        <dbReference type="ARBA" id="ARBA00022516"/>
    </source>
</evidence>
<organism evidence="15 16">
    <name type="scientific">Nocardioides bizhenqiangii</name>
    <dbReference type="NCBI Taxonomy" id="3095076"/>
    <lineage>
        <taxon>Bacteria</taxon>
        <taxon>Bacillati</taxon>
        <taxon>Actinomycetota</taxon>
        <taxon>Actinomycetes</taxon>
        <taxon>Propionibacteriales</taxon>
        <taxon>Nocardioidaceae</taxon>
        <taxon>Nocardioides</taxon>
    </lineage>
</organism>
<proteinExistence type="predicted"/>
<evidence type="ECO:0000256" key="13">
    <source>
        <dbReference type="SAM" id="Phobius"/>
    </source>
</evidence>
<feature type="transmembrane region" description="Helical" evidence="13">
    <location>
        <begin position="66"/>
        <end position="87"/>
    </location>
</feature>
<evidence type="ECO:0000256" key="1">
    <source>
        <dbReference type="ARBA" id="ARBA00004651"/>
    </source>
</evidence>
<feature type="domain" description="PLD phosphodiesterase" evidence="14">
    <location>
        <begin position="423"/>
        <end position="450"/>
    </location>
</feature>
<evidence type="ECO:0000256" key="12">
    <source>
        <dbReference type="NCBIfam" id="TIGR04265"/>
    </source>
</evidence>
<dbReference type="SUPFAM" id="SSF56024">
    <property type="entry name" value="Phospholipase D/nuclease"/>
    <property type="match status" value="2"/>
</dbReference>
<evidence type="ECO:0000259" key="14">
    <source>
        <dbReference type="PROSITE" id="PS50035"/>
    </source>
</evidence>
<name>A0ABZ0ZVA6_9ACTN</name>
<evidence type="ECO:0000256" key="7">
    <source>
        <dbReference type="ARBA" id="ARBA00022989"/>
    </source>
</evidence>
<dbReference type="Proteomes" id="UP001327225">
    <property type="component" value="Chromosome"/>
</dbReference>
<evidence type="ECO:0000256" key="9">
    <source>
        <dbReference type="ARBA" id="ARBA00023136"/>
    </source>
</evidence>
<dbReference type="PROSITE" id="PS50035">
    <property type="entry name" value="PLD"/>
    <property type="match status" value="2"/>
</dbReference>
<keyword evidence="9 13" id="KW-0472">Membrane</keyword>
<dbReference type="NCBIfam" id="TIGR04265">
    <property type="entry name" value="bac_cardiolipin"/>
    <property type="match status" value="1"/>
</dbReference>
<dbReference type="InterPro" id="IPR001736">
    <property type="entry name" value="PLipase_D/transphosphatidylase"/>
</dbReference>
<evidence type="ECO:0000256" key="2">
    <source>
        <dbReference type="ARBA" id="ARBA00022475"/>
    </source>
</evidence>
<evidence type="ECO:0000256" key="4">
    <source>
        <dbReference type="ARBA" id="ARBA00022679"/>
    </source>
</evidence>
<evidence type="ECO:0000256" key="6">
    <source>
        <dbReference type="ARBA" id="ARBA00022737"/>
    </source>
</evidence>
<evidence type="ECO:0000256" key="11">
    <source>
        <dbReference type="ARBA" id="ARBA00023264"/>
    </source>
</evidence>
<protein>
    <recommendedName>
        <fullName evidence="12">Cardiolipin synthase</fullName>
        <ecNumber evidence="12">2.7.8.-</ecNumber>
    </recommendedName>
</protein>
<dbReference type="Gene3D" id="3.30.870.10">
    <property type="entry name" value="Endonuclease Chain A"/>
    <property type="match status" value="2"/>
</dbReference>
<keyword evidence="4" id="KW-0808">Transferase</keyword>
<dbReference type="Pfam" id="PF13396">
    <property type="entry name" value="PLDc_N"/>
    <property type="match status" value="1"/>
</dbReference>
<dbReference type="PANTHER" id="PTHR21248:SF22">
    <property type="entry name" value="PHOSPHOLIPASE D"/>
    <property type="match status" value="1"/>
</dbReference>
<evidence type="ECO:0000256" key="8">
    <source>
        <dbReference type="ARBA" id="ARBA00023098"/>
    </source>
</evidence>
<sequence length="510" mass="56706">MRAHAPGGPRLSTTRLHTCWVRTVHVAHGRLAGMAAWVGIALYLLDLSLKLIALGVVPRNRRPSSGMAWLLLILALPIFGWVIFLVLGRTKLGRRRFEQQAEVNAIVAERTANVPTLEAGFPGPAYVQSVATLNRNLGAQPAMPGNRVDLFSVYRESVAAMTAEIDKATTWVHVEFYITAWDDVTGPFYEALVRAVERGVTVRLLFDHLGSRGIPGYKEFTARLDTTGIEWHPMLPIAPFKRRPDLRNHRKILVIDGVVAFAGSLNLIEPGYNKPKNHELGREWVELVARVEGPVVSALNLLFATDWYSETEIKLTEEIGTAPPPAGEIEGQVIPSGPGFATENNLRAFTTLLYSAQHRLSITSPYFVPDESLLYAITTAAQRGVEVELFVSEAGDQFMVYHAQRSYYEALLRAGVRIYMYPAPAILHSKFFSVDDDVAVIGSSNMDMRSFGLNYEVSLMVLGPEVVAEVRKVENTYRAMAKELLLEDWLGRSRGSAYWDNVMRLTAALQ</sequence>
<gene>
    <name evidence="15" type="primary">cls</name>
    <name evidence="15" type="ORF">SHK19_08480</name>
</gene>
<dbReference type="EMBL" id="CP141059">
    <property type="protein sequence ID" value="WQQ28256.1"/>
    <property type="molecule type" value="Genomic_DNA"/>
</dbReference>
<dbReference type="Pfam" id="PF13091">
    <property type="entry name" value="PLDc_2"/>
    <property type="match status" value="2"/>
</dbReference>
<keyword evidence="16" id="KW-1185">Reference proteome</keyword>
<keyword evidence="7 13" id="KW-1133">Transmembrane helix</keyword>
<evidence type="ECO:0000256" key="5">
    <source>
        <dbReference type="ARBA" id="ARBA00022692"/>
    </source>
</evidence>
<evidence type="ECO:0000313" key="15">
    <source>
        <dbReference type="EMBL" id="WQQ28256.1"/>
    </source>
</evidence>
<dbReference type="InterPro" id="IPR027379">
    <property type="entry name" value="CLS_N"/>
</dbReference>
<keyword evidence="11" id="KW-1208">Phospholipid metabolism</keyword>
<reference evidence="16" key="1">
    <citation type="submission" date="2023-12" db="EMBL/GenBank/DDBJ databases">
        <title>Novel species in genus Nocardioides.</title>
        <authorList>
            <person name="Zhou H."/>
        </authorList>
    </citation>
    <scope>NUCLEOTIDE SEQUENCE [LARGE SCALE GENOMIC DNA]</scope>
    <source>
        <strain evidence="16">HM61</strain>
    </source>
</reference>
<dbReference type="InterPro" id="IPR025202">
    <property type="entry name" value="PLD-like_dom"/>
</dbReference>
<dbReference type="RefSeq" id="WP_322938384.1">
    <property type="nucleotide sequence ID" value="NZ_CP141059.1"/>
</dbReference>
<dbReference type="SMART" id="SM00155">
    <property type="entry name" value="PLDc"/>
    <property type="match status" value="2"/>
</dbReference>
<feature type="transmembrane region" description="Helical" evidence="13">
    <location>
        <begin position="31"/>
        <end position="54"/>
    </location>
</feature>
<dbReference type="PANTHER" id="PTHR21248">
    <property type="entry name" value="CARDIOLIPIN SYNTHASE"/>
    <property type="match status" value="1"/>
</dbReference>
<dbReference type="InterPro" id="IPR022924">
    <property type="entry name" value="Cardiolipin_synthase"/>
</dbReference>
<keyword evidence="10" id="KW-0594">Phospholipid biosynthesis</keyword>
<keyword evidence="6" id="KW-0677">Repeat</keyword>
<dbReference type="EC" id="2.7.8.-" evidence="12"/>
<dbReference type="CDD" id="cd09158">
    <property type="entry name" value="PLDc_EcCLS_like_2"/>
    <property type="match status" value="1"/>
</dbReference>
<comment type="subcellular location">
    <subcellularLocation>
        <location evidence="1">Cell membrane</location>
        <topology evidence="1">Multi-pass membrane protein</topology>
    </subcellularLocation>
</comment>
<keyword evidence="3" id="KW-0444">Lipid biosynthesis</keyword>
<keyword evidence="2" id="KW-1003">Cell membrane</keyword>
<evidence type="ECO:0000256" key="10">
    <source>
        <dbReference type="ARBA" id="ARBA00023209"/>
    </source>
</evidence>
<keyword evidence="8" id="KW-0443">Lipid metabolism</keyword>